<dbReference type="PANTHER" id="PTHR43433">
    <property type="entry name" value="HYDROLASE, ALPHA/BETA FOLD FAMILY PROTEIN"/>
    <property type="match status" value="1"/>
</dbReference>
<dbReference type="Gene3D" id="3.40.50.1820">
    <property type="entry name" value="alpha/beta hydrolase"/>
    <property type="match status" value="1"/>
</dbReference>
<dbReference type="PANTHER" id="PTHR43433:SF5">
    <property type="entry name" value="AB HYDROLASE-1 DOMAIN-CONTAINING PROTEIN"/>
    <property type="match status" value="1"/>
</dbReference>
<dbReference type="PRINTS" id="PR00111">
    <property type="entry name" value="ABHYDROLASE"/>
</dbReference>
<sequence length="253" mass="25914">MKINGAELAVEVDGDGPAVLMVHGLGGTSNFYQVQAEALAATHRVIRVDSAGAGRSATREGISITSHADDLAAVLDELDVDSAAVVGHSMGTLVVRELAARHPGKVASLALLGAVAEPAEAGRQAQRDRAGVLRSQGTGAVAPGVVANALSEATRRDKPEVAALVRELVMRQDPEGYARNCEALAAATDPGPVPAHLPLLLITGSEDKVGPPAVSEQLAADHGNAVVEVLPGVGHWTAVEAAGEVTDHLRKFL</sequence>
<dbReference type="EMBL" id="JASAOF010000011">
    <property type="protein sequence ID" value="MDI2030538.1"/>
    <property type="molecule type" value="Genomic_DNA"/>
</dbReference>
<dbReference type="Pfam" id="PF00561">
    <property type="entry name" value="Abhydrolase_1"/>
    <property type="match status" value="1"/>
</dbReference>
<accession>A0ABT6PRE1</accession>
<evidence type="ECO:0000259" key="1">
    <source>
        <dbReference type="Pfam" id="PF00561"/>
    </source>
</evidence>
<dbReference type="InterPro" id="IPR029058">
    <property type="entry name" value="AB_hydrolase_fold"/>
</dbReference>
<organism evidence="2 3">
    <name type="scientific">Saccharopolyspora ipomoeae</name>
    <dbReference type="NCBI Taxonomy" id="3042027"/>
    <lineage>
        <taxon>Bacteria</taxon>
        <taxon>Bacillati</taxon>
        <taxon>Actinomycetota</taxon>
        <taxon>Actinomycetes</taxon>
        <taxon>Pseudonocardiales</taxon>
        <taxon>Pseudonocardiaceae</taxon>
        <taxon>Saccharopolyspora</taxon>
    </lineage>
</organism>
<evidence type="ECO:0000313" key="2">
    <source>
        <dbReference type="EMBL" id="MDI2030538.1"/>
    </source>
</evidence>
<dbReference type="RefSeq" id="WP_281456852.1">
    <property type="nucleotide sequence ID" value="NZ_JASAOF010000011.1"/>
</dbReference>
<evidence type="ECO:0000313" key="3">
    <source>
        <dbReference type="Proteomes" id="UP001237595"/>
    </source>
</evidence>
<proteinExistence type="predicted"/>
<dbReference type="Proteomes" id="UP001237595">
    <property type="component" value="Unassembled WGS sequence"/>
</dbReference>
<comment type="caution">
    <text evidence="2">The sequence shown here is derived from an EMBL/GenBank/DDBJ whole genome shotgun (WGS) entry which is preliminary data.</text>
</comment>
<gene>
    <name evidence="2" type="ORF">QFW96_18035</name>
</gene>
<protein>
    <submittedName>
        <fullName evidence="2">Alpha/beta hydrolase</fullName>
    </submittedName>
</protein>
<keyword evidence="3" id="KW-1185">Reference proteome</keyword>
<keyword evidence="2" id="KW-0378">Hydrolase</keyword>
<dbReference type="InterPro" id="IPR000073">
    <property type="entry name" value="AB_hydrolase_1"/>
</dbReference>
<dbReference type="SUPFAM" id="SSF53474">
    <property type="entry name" value="alpha/beta-Hydrolases"/>
    <property type="match status" value="1"/>
</dbReference>
<feature type="domain" description="AB hydrolase-1" evidence="1">
    <location>
        <begin position="17"/>
        <end position="144"/>
    </location>
</feature>
<dbReference type="GO" id="GO:0016787">
    <property type="term" value="F:hydrolase activity"/>
    <property type="evidence" value="ECO:0007669"/>
    <property type="project" value="UniProtKB-KW"/>
</dbReference>
<name>A0ABT6PRE1_9PSEU</name>
<dbReference type="InterPro" id="IPR050471">
    <property type="entry name" value="AB_hydrolase"/>
</dbReference>
<reference evidence="2 3" key="1">
    <citation type="submission" date="2023-04" db="EMBL/GenBank/DDBJ databases">
        <title>Draft genome sequence of Saccharopolyspora sp. TS4A08 isolated from sweet potato rhizospheric soil.</title>
        <authorList>
            <person name="Suksaard P."/>
            <person name="Duangmal K."/>
        </authorList>
    </citation>
    <scope>NUCLEOTIDE SEQUENCE [LARGE SCALE GENOMIC DNA]</scope>
    <source>
        <strain evidence="2 3">TS4A08</strain>
    </source>
</reference>